<dbReference type="GO" id="GO:0008270">
    <property type="term" value="F:zinc ion binding"/>
    <property type="evidence" value="ECO:0007669"/>
    <property type="project" value="InterPro"/>
</dbReference>
<evidence type="ECO:0000313" key="7">
    <source>
        <dbReference type="EMBL" id="NWJ45826.1"/>
    </source>
</evidence>
<dbReference type="Gene3D" id="3.40.830.10">
    <property type="entry name" value="LigB-like"/>
    <property type="match status" value="1"/>
</dbReference>
<dbReference type="EMBL" id="CP128399">
    <property type="protein sequence ID" value="WJW67691.1"/>
    <property type="molecule type" value="Genomic_DNA"/>
</dbReference>
<reference evidence="7 9" key="1">
    <citation type="submission" date="2020-06" db="EMBL/GenBank/DDBJ databases">
        <title>Anoxygenic phototrophic Chloroflexota member uses a Type I reaction center.</title>
        <authorList>
            <person name="Tsuji J.M."/>
            <person name="Shaw N.A."/>
            <person name="Nagashima S."/>
            <person name="Venkiteswaran J."/>
            <person name="Schiff S.L."/>
            <person name="Hanada S."/>
            <person name="Tank M."/>
            <person name="Neufeld J.D."/>
        </authorList>
    </citation>
    <scope>NUCLEOTIDE SEQUENCE [LARGE SCALE GENOMIC DNA]</scope>
    <source>
        <strain evidence="7">L227-S17</strain>
    </source>
</reference>
<evidence type="ECO:0000313" key="8">
    <source>
        <dbReference type="EMBL" id="WJW67691.1"/>
    </source>
</evidence>
<evidence type="ECO:0000256" key="2">
    <source>
        <dbReference type="ARBA" id="ARBA00007581"/>
    </source>
</evidence>
<dbReference type="GO" id="GO:0050297">
    <property type="term" value="F:stizolobate synthase activity"/>
    <property type="evidence" value="ECO:0007669"/>
    <property type="project" value="UniProtKB-EC"/>
</dbReference>
<dbReference type="PANTHER" id="PTHR30096:SF0">
    <property type="entry name" value="4,5-DOPA DIOXYGENASE EXTRADIOL-LIKE PROTEIN"/>
    <property type="match status" value="1"/>
</dbReference>
<evidence type="ECO:0000259" key="6">
    <source>
        <dbReference type="Pfam" id="PF02900"/>
    </source>
</evidence>
<comment type="similarity">
    <text evidence="2">Belongs to the DODA-type extradiol aromatic ring-opening dioxygenase family.</text>
</comment>
<keyword evidence="7" id="KW-0223">Dioxygenase</keyword>
<dbReference type="AlphaFoldDB" id="A0A8T7M316"/>
<dbReference type="NCBIfam" id="NF007914">
    <property type="entry name" value="PRK10628.1"/>
    <property type="match status" value="1"/>
</dbReference>
<proteinExistence type="inferred from homology"/>
<sequence length="270" mass="30441">MSNNLTGENLFSFSDQKLPALFIGHGSPMNAIEDNEFSRSWEELGKTLPRPHAILCISAHWETRGTQVTAMTQPETIHDFGGFPQELFEYQYPAPGSPELAKLVQEIVQLTKVEPDLSWGLDHGTWSILTKIYPEADIPIVQLSLDRTKEPAYHYALGKELRALRNRGVMIIGSGNIVHNLRFLSFQITAYDWAIEFDTLIKQLIEKGDHESIVNFRNLGKAAQLSIPTSEHFLPLLYILALQEETDSLRFFAEQFSMGSLSMSSVCLEA</sequence>
<evidence type="ECO:0000256" key="1">
    <source>
        <dbReference type="ARBA" id="ARBA00001947"/>
    </source>
</evidence>
<gene>
    <name evidence="7" type="primary">ygiD</name>
    <name evidence="7" type="ORF">HXX08_08110</name>
    <name evidence="8" type="ORF">OZ401_000966</name>
</gene>
<comment type="cofactor">
    <cofactor evidence="1">
        <name>Zn(2+)</name>
        <dbReference type="ChEBI" id="CHEBI:29105"/>
    </cofactor>
</comment>
<keyword evidence="4" id="KW-0862">Zinc</keyword>
<dbReference type="EMBL" id="JACATZ010000001">
    <property type="protein sequence ID" value="NWJ45826.1"/>
    <property type="molecule type" value="Genomic_DNA"/>
</dbReference>
<dbReference type="InterPro" id="IPR004183">
    <property type="entry name" value="Xdiol_dOase_suB"/>
</dbReference>
<feature type="domain" description="Extradiol ring-cleavage dioxygenase class III enzyme subunit B" evidence="6">
    <location>
        <begin position="23"/>
        <end position="246"/>
    </location>
</feature>
<keyword evidence="10" id="KW-1185">Reference proteome</keyword>
<dbReference type="SUPFAM" id="SSF53213">
    <property type="entry name" value="LigB-like"/>
    <property type="match status" value="1"/>
</dbReference>
<dbReference type="Proteomes" id="UP001431572">
    <property type="component" value="Chromosome 1"/>
</dbReference>
<dbReference type="CDD" id="cd07363">
    <property type="entry name" value="45_DOPA_Dioxygenase"/>
    <property type="match status" value="1"/>
</dbReference>
<dbReference type="GO" id="GO:0008198">
    <property type="term" value="F:ferrous iron binding"/>
    <property type="evidence" value="ECO:0007669"/>
    <property type="project" value="InterPro"/>
</dbReference>
<evidence type="ECO:0000256" key="5">
    <source>
        <dbReference type="ARBA" id="ARBA00023002"/>
    </source>
</evidence>
<accession>A0A8T7M316</accession>
<keyword evidence="5 7" id="KW-0560">Oxidoreductase</keyword>
<organism evidence="7 9">
    <name type="scientific">Candidatus Chlorohelix allophototropha</name>
    <dbReference type="NCBI Taxonomy" id="3003348"/>
    <lineage>
        <taxon>Bacteria</taxon>
        <taxon>Bacillati</taxon>
        <taxon>Chloroflexota</taxon>
        <taxon>Chloroflexia</taxon>
        <taxon>Candidatus Chloroheliales</taxon>
        <taxon>Candidatus Chloroheliaceae</taxon>
        <taxon>Candidatus Chlorohelix</taxon>
    </lineage>
</organism>
<evidence type="ECO:0000313" key="9">
    <source>
        <dbReference type="Proteomes" id="UP000521676"/>
    </source>
</evidence>
<dbReference type="Proteomes" id="UP000521676">
    <property type="component" value="Unassembled WGS sequence"/>
</dbReference>
<protein>
    <submittedName>
        <fullName evidence="7">4,5-DOPA dioxygenase extradiol</fullName>
        <ecNumber evidence="7">1.13.11.29</ecNumber>
    </submittedName>
</protein>
<name>A0A8T7M316_9CHLR</name>
<keyword evidence="3" id="KW-0479">Metal-binding</keyword>
<dbReference type="PANTHER" id="PTHR30096">
    <property type="entry name" value="4,5-DOPA DIOXYGENASE EXTRADIOL-LIKE PROTEIN"/>
    <property type="match status" value="1"/>
</dbReference>
<dbReference type="RefSeq" id="WP_341469583.1">
    <property type="nucleotide sequence ID" value="NZ_CP128399.1"/>
</dbReference>
<dbReference type="Pfam" id="PF02900">
    <property type="entry name" value="LigB"/>
    <property type="match status" value="1"/>
</dbReference>
<dbReference type="PIRSF" id="PIRSF006157">
    <property type="entry name" value="Doxgns_DODA"/>
    <property type="match status" value="1"/>
</dbReference>
<evidence type="ECO:0000256" key="3">
    <source>
        <dbReference type="ARBA" id="ARBA00022723"/>
    </source>
</evidence>
<dbReference type="EC" id="1.13.11.29" evidence="7"/>
<evidence type="ECO:0000313" key="10">
    <source>
        <dbReference type="Proteomes" id="UP001431572"/>
    </source>
</evidence>
<dbReference type="InterPro" id="IPR014436">
    <property type="entry name" value="Extradiol_dOase_DODA"/>
</dbReference>
<reference evidence="8" key="2">
    <citation type="journal article" date="2024" name="Nature">
        <title>Anoxygenic phototroph of the Chloroflexota uses a type I reaction centre.</title>
        <authorList>
            <person name="Tsuji J.M."/>
            <person name="Shaw N.A."/>
            <person name="Nagashima S."/>
            <person name="Venkiteswaran J.J."/>
            <person name="Schiff S.L."/>
            <person name="Watanabe T."/>
            <person name="Fukui M."/>
            <person name="Hanada S."/>
            <person name="Tank M."/>
            <person name="Neufeld J.D."/>
        </authorList>
    </citation>
    <scope>NUCLEOTIDE SEQUENCE</scope>
    <source>
        <strain evidence="8">L227-S17</strain>
    </source>
</reference>
<evidence type="ECO:0000256" key="4">
    <source>
        <dbReference type="ARBA" id="ARBA00022833"/>
    </source>
</evidence>